<dbReference type="RefSeq" id="WP_085752463.1">
    <property type="nucleotide sequence ID" value="NZ_BSPR01000006.1"/>
</dbReference>
<reference evidence="2 3" key="1">
    <citation type="submission" date="2016-04" db="EMBL/GenBank/DDBJ databases">
        <title>Complete genome sequence of natural rubber-degrading, novel Gram-negative bacterium, Rhizobacter gummiphilus strain NS21.</title>
        <authorList>
            <person name="Tabata M."/>
            <person name="Kasai D."/>
            <person name="Fukuda M."/>
        </authorList>
    </citation>
    <scope>NUCLEOTIDE SEQUENCE [LARGE SCALE GENOMIC DNA]</scope>
    <source>
        <strain evidence="2 3">NS21</strain>
    </source>
</reference>
<evidence type="ECO:0000313" key="2">
    <source>
        <dbReference type="EMBL" id="ARN22165.1"/>
    </source>
</evidence>
<keyword evidence="3" id="KW-1185">Reference proteome</keyword>
<dbReference type="SUPFAM" id="SSF54427">
    <property type="entry name" value="NTF2-like"/>
    <property type="match status" value="1"/>
</dbReference>
<accession>A0A1W6LD15</accession>
<dbReference type="PANTHER" id="PTHR41252">
    <property type="entry name" value="BLR2505 PROTEIN"/>
    <property type="match status" value="1"/>
</dbReference>
<organism evidence="2 3">
    <name type="scientific">Piscinibacter gummiphilus</name>
    <dbReference type="NCBI Taxonomy" id="946333"/>
    <lineage>
        <taxon>Bacteria</taxon>
        <taxon>Pseudomonadati</taxon>
        <taxon>Pseudomonadota</taxon>
        <taxon>Betaproteobacteria</taxon>
        <taxon>Burkholderiales</taxon>
        <taxon>Sphaerotilaceae</taxon>
        <taxon>Piscinibacter</taxon>
    </lineage>
</organism>
<dbReference type="KEGG" id="rgu:A4W93_20930"/>
<dbReference type="InterPro" id="IPR032710">
    <property type="entry name" value="NTF2-like_dom_sf"/>
</dbReference>
<dbReference type="Gene3D" id="3.10.450.50">
    <property type="match status" value="1"/>
</dbReference>
<proteinExistence type="predicted"/>
<dbReference type="Proteomes" id="UP000193427">
    <property type="component" value="Chromosome"/>
</dbReference>
<evidence type="ECO:0000313" key="3">
    <source>
        <dbReference type="Proteomes" id="UP000193427"/>
    </source>
</evidence>
<sequence>MSTEQNKALAQELFARLTASDFAGALGLMADDATWWIAGRKERTPTSGLHSKESIGRLFHAMANALVGGLKMTVLSCIAEADRVALEVVSRGDLKNGRQYRQEYHLLVQVRDGKIQSVREYLDTGHVFDTWFAPQAG</sequence>
<dbReference type="InterPro" id="IPR037401">
    <property type="entry name" value="SnoaL-like"/>
</dbReference>
<evidence type="ECO:0000259" key="1">
    <source>
        <dbReference type="Pfam" id="PF12680"/>
    </source>
</evidence>
<gene>
    <name evidence="2" type="ORF">A4W93_20930</name>
</gene>
<dbReference type="EMBL" id="CP015118">
    <property type="protein sequence ID" value="ARN22165.1"/>
    <property type="molecule type" value="Genomic_DNA"/>
</dbReference>
<protein>
    <recommendedName>
        <fullName evidence="1">SnoaL-like domain-containing protein</fullName>
    </recommendedName>
</protein>
<dbReference type="OrthoDB" id="7061942at2"/>
<feature type="domain" description="SnoaL-like" evidence="1">
    <location>
        <begin position="11"/>
        <end position="117"/>
    </location>
</feature>
<dbReference type="PANTHER" id="PTHR41252:SF1">
    <property type="entry name" value="BLR2505 PROTEIN"/>
    <property type="match status" value="1"/>
</dbReference>
<dbReference type="AlphaFoldDB" id="A0A1W6LD15"/>
<dbReference type="STRING" id="946333.A4W93_20930"/>
<dbReference type="Pfam" id="PF12680">
    <property type="entry name" value="SnoaL_2"/>
    <property type="match status" value="1"/>
</dbReference>
<name>A0A1W6LD15_9BURK</name>